<organism evidence="1 2">
    <name type="scientific">Flavobacterium psychrophilum</name>
    <dbReference type="NCBI Taxonomy" id="96345"/>
    <lineage>
        <taxon>Bacteria</taxon>
        <taxon>Pseudomonadati</taxon>
        <taxon>Bacteroidota</taxon>
        <taxon>Flavobacteriia</taxon>
        <taxon>Flavobacteriales</taxon>
        <taxon>Flavobacteriaceae</taxon>
        <taxon>Flavobacterium</taxon>
    </lineage>
</organism>
<proteinExistence type="predicted"/>
<dbReference type="AlphaFoldDB" id="A0A7U2NGH6"/>
<dbReference type="EMBL" id="CP059075">
    <property type="protein sequence ID" value="QRE04765.1"/>
    <property type="molecule type" value="Genomic_DNA"/>
</dbReference>
<name>A0A7U2NGH6_FLAPS</name>
<reference evidence="1 2" key="1">
    <citation type="submission" date="2020-07" db="EMBL/GenBank/DDBJ databases">
        <title>Genomic characterization of Flavobacterium psychrophilum strains.</title>
        <authorList>
            <person name="Castillo D."/>
            <person name="Jorgensen J."/>
            <person name="Middelboe M."/>
        </authorList>
    </citation>
    <scope>NUCLEOTIDE SEQUENCE [LARGE SCALE GENOMIC DNA]</scope>
    <source>
        <strain evidence="1 2">FPS-R7</strain>
    </source>
</reference>
<evidence type="ECO:0000313" key="1">
    <source>
        <dbReference type="EMBL" id="QRE04765.1"/>
    </source>
</evidence>
<protein>
    <submittedName>
        <fullName evidence="1">Uncharacterized protein</fullName>
    </submittedName>
</protein>
<accession>A0A7U2NGH6</accession>
<gene>
    <name evidence="1" type="ORF">H0H26_04005</name>
</gene>
<sequence>MFYRGQNTNKTLLQTKRTTWADPFFDDLKIQIQSTTDTYLGKDAAQLMRQATQVVLTIQAQALNDLAEFKVQIEQDFKNVPVHKTEILTQLGFTTFHKSAQKGDQEGLVNLLFQFKTNLNPTLNTEIVTKGTAQATIDNIIGYANTLKDANISQETYKGTRKEITDEAITAFNQIYDQVISIAKIASNFYKTDKTKQQLFSFAKVSATLNSKSTKTTTQKNKS</sequence>
<dbReference type="Proteomes" id="UP000596329">
    <property type="component" value="Chromosome"/>
</dbReference>
<evidence type="ECO:0000313" key="2">
    <source>
        <dbReference type="Proteomes" id="UP000596329"/>
    </source>
</evidence>
<dbReference type="RefSeq" id="WP_063742921.1">
    <property type="nucleotide sequence ID" value="NZ_CP059075.1"/>
</dbReference>